<feature type="transmembrane region" description="Helical" evidence="7">
    <location>
        <begin position="67"/>
        <end position="87"/>
    </location>
</feature>
<sequence>MTSSGLKWRGSERFSEFYKSTLQNCRYAKFVLASLVYNAAYKDCGDAVLENCMVPIGIFAEKYCKRLGFLFIILVVGMVSFVNYVYFVYMHRFLSNFDIIFGVYVNLHMLFNYFNASFRDPGFTSSRSYMSSRTCRKCFYPKPTSAHHCSICSKCVVQMDHHCPWINNCVGHFNRRYFFNFCLWTTLGCGYFSLTAYPYLGWAEWPFRRIYRRFDSAFWLCTIITLALGGLTGYHILLISKDQTTLQRMRPSKAPSPRRRYFENWLKFYNIRTNAHIFTRFLIPSTHLPFDSGVKDQIRHLNADFDVV</sequence>
<evidence type="ECO:0000256" key="7">
    <source>
        <dbReference type="RuleBase" id="RU079119"/>
    </source>
</evidence>
<dbReference type="Proteomes" id="UP000001307">
    <property type="component" value="Unassembled WGS sequence"/>
</dbReference>
<dbReference type="InterPro" id="IPR001594">
    <property type="entry name" value="Palmitoyltrfase_DHHC"/>
</dbReference>
<evidence type="ECO:0000313" key="9">
    <source>
        <dbReference type="EMBL" id="CBY07993.1"/>
    </source>
</evidence>
<dbReference type="InParanoid" id="E4X6U8"/>
<dbReference type="PANTHER" id="PTHR12246">
    <property type="entry name" value="PALMITOYLTRANSFERASE ZDHHC16"/>
    <property type="match status" value="1"/>
</dbReference>
<dbReference type="FunCoup" id="E4X6U8">
    <property type="interactions" value="419"/>
</dbReference>
<keyword evidence="5 7" id="KW-0472">Membrane</keyword>
<dbReference type="EC" id="2.3.1.225" evidence="7"/>
<dbReference type="PROSITE" id="PS50216">
    <property type="entry name" value="DHHC"/>
    <property type="match status" value="1"/>
</dbReference>
<feature type="transmembrane region" description="Helical" evidence="7">
    <location>
        <begin position="217"/>
        <end position="240"/>
    </location>
</feature>
<keyword evidence="10" id="KW-1185">Reference proteome</keyword>
<dbReference type="EMBL" id="FN653027">
    <property type="protein sequence ID" value="CBY07993.1"/>
    <property type="molecule type" value="Genomic_DNA"/>
</dbReference>
<evidence type="ECO:0000256" key="1">
    <source>
        <dbReference type="ARBA" id="ARBA00004141"/>
    </source>
</evidence>
<evidence type="ECO:0000256" key="3">
    <source>
        <dbReference type="ARBA" id="ARBA00022692"/>
    </source>
</evidence>
<keyword evidence="6 7" id="KW-0012">Acyltransferase</keyword>
<dbReference type="InterPro" id="IPR039859">
    <property type="entry name" value="PFA4/ZDH16/20/ERF2-like"/>
</dbReference>
<keyword evidence="4 7" id="KW-1133">Transmembrane helix</keyword>
<organism evidence="9">
    <name type="scientific">Oikopleura dioica</name>
    <name type="common">Tunicate</name>
    <dbReference type="NCBI Taxonomy" id="34765"/>
    <lineage>
        <taxon>Eukaryota</taxon>
        <taxon>Metazoa</taxon>
        <taxon>Chordata</taxon>
        <taxon>Tunicata</taxon>
        <taxon>Appendicularia</taxon>
        <taxon>Copelata</taxon>
        <taxon>Oikopleuridae</taxon>
        <taxon>Oikopleura</taxon>
    </lineage>
</organism>
<feature type="transmembrane region" description="Helical" evidence="7">
    <location>
        <begin position="99"/>
        <end position="118"/>
    </location>
</feature>
<feature type="domain" description="Palmitoyltransferase DHHC" evidence="8">
    <location>
        <begin position="130"/>
        <end position="250"/>
    </location>
</feature>
<feature type="transmembrane region" description="Helical" evidence="7">
    <location>
        <begin position="177"/>
        <end position="197"/>
    </location>
</feature>
<evidence type="ECO:0000313" key="10">
    <source>
        <dbReference type="Proteomes" id="UP000001307"/>
    </source>
</evidence>
<keyword evidence="3 7" id="KW-0812">Transmembrane</keyword>
<reference evidence="9" key="1">
    <citation type="journal article" date="2010" name="Science">
        <title>Plasticity of animal genome architecture unmasked by rapid evolution of a pelagic tunicate.</title>
        <authorList>
            <person name="Denoeud F."/>
            <person name="Henriet S."/>
            <person name="Mungpakdee S."/>
            <person name="Aury J.M."/>
            <person name="Da Silva C."/>
            <person name="Brinkmann H."/>
            <person name="Mikhaleva J."/>
            <person name="Olsen L.C."/>
            <person name="Jubin C."/>
            <person name="Canestro C."/>
            <person name="Bouquet J.M."/>
            <person name="Danks G."/>
            <person name="Poulain J."/>
            <person name="Campsteijn C."/>
            <person name="Adamski M."/>
            <person name="Cross I."/>
            <person name="Yadetie F."/>
            <person name="Muffato M."/>
            <person name="Louis A."/>
            <person name="Butcher S."/>
            <person name="Tsagkogeorga G."/>
            <person name="Konrad A."/>
            <person name="Singh S."/>
            <person name="Jensen M.F."/>
            <person name="Cong E.H."/>
            <person name="Eikeseth-Otteraa H."/>
            <person name="Noel B."/>
            <person name="Anthouard V."/>
            <person name="Porcel B.M."/>
            <person name="Kachouri-Lafond R."/>
            <person name="Nishino A."/>
            <person name="Ugolini M."/>
            <person name="Chourrout P."/>
            <person name="Nishida H."/>
            <person name="Aasland R."/>
            <person name="Huzurbazar S."/>
            <person name="Westhof E."/>
            <person name="Delsuc F."/>
            <person name="Lehrach H."/>
            <person name="Reinhardt R."/>
            <person name="Weissenbach J."/>
            <person name="Roy S.W."/>
            <person name="Artiguenave F."/>
            <person name="Postlethwait J.H."/>
            <person name="Manak J.R."/>
            <person name="Thompson E.M."/>
            <person name="Jaillon O."/>
            <person name="Du Pasquier L."/>
            <person name="Boudinot P."/>
            <person name="Liberles D.A."/>
            <person name="Volff J.N."/>
            <person name="Philippe H."/>
            <person name="Lenhard B."/>
            <person name="Roest Crollius H."/>
            <person name="Wincker P."/>
            <person name="Chourrout D."/>
        </authorList>
    </citation>
    <scope>NUCLEOTIDE SEQUENCE [LARGE SCALE GENOMIC DNA]</scope>
</reference>
<dbReference type="OrthoDB" id="331948at2759"/>
<comment type="catalytic activity">
    <reaction evidence="7">
        <text>L-cysteinyl-[protein] + hexadecanoyl-CoA = S-hexadecanoyl-L-cysteinyl-[protein] + CoA</text>
        <dbReference type="Rhea" id="RHEA:36683"/>
        <dbReference type="Rhea" id="RHEA-COMP:10131"/>
        <dbReference type="Rhea" id="RHEA-COMP:11032"/>
        <dbReference type="ChEBI" id="CHEBI:29950"/>
        <dbReference type="ChEBI" id="CHEBI:57287"/>
        <dbReference type="ChEBI" id="CHEBI:57379"/>
        <dbReference type="ChEBI" id="CHEBI:74151"/>
        <dbReference type="EC" id="2.3.1.225"/>
    </reaction>
</comment>
<name>E4X6U8_OIKDI</name>
<evidence type="ECO:0000256" key="5">
    <source>
        <dbReference type="ARBA" id="ARBA00023136"/>
    </source>
</evidence>
<proteinExistence type="inferred from homology"/>
<comment type="subcellular location">
    <subcellularLocation>
        <location evidence="1">Membrane</location>
        <topology evidence="1">Multi-pass membrane protein</topology>
    </subcellularLocation>
</comment>
<keyword evidence="2 7" id="KW-0808">Transferase</keyword>
<evidence type="ECO:0000256" key="4">
    <source>
        <dbReference type="ARBA" id="ARBA00022989"/>
    </source>
</evidence>
<comment type="similarity">
    <text evidence="7">Belongs to the DHHC palmitoyltransferase family.</text>
</comment>
<dbReference type="GO" id="GO:0016020">
    <property type="term" value="C:membrane"/>
    <property type="evidence" value="ECO:0007669"/>
    <property type="project" value="UniProtKB-SubCell"/>
</dbReference>
<dbReference type="Pfam" id="PF01529">
    <property type="entry name" value="DHHC"/>
    <property type="match status" value="1"/>
</dbReference>
<accession>E4X6U8</accession>
<gene>
    <name evidence="9" type="ORF">GSOID_T00003357001</name>
</gene>
<evidence type="ECO:0000259" key="8">
    <source>
        <dbReference type="Pfam" id="PF01529"/>
    </source>
</evidence>
<protein>
    <recommendedName>
        <fullName evidence="7">Palmitoyltransferase</fullName>
        <ecNumber evidence="7">2.3.1.225</ecNumber>
    </recommendedName>
</protein>
<evidence type="ECO:0000256" key="6">
    <source>
        <dbReference type="ARBA" id="ARBA00023315"/>
    </source>
</evidence>
<evidence type="ECO:0000256" key="2">
    <source>
        <dbReference type="ARBA" id="ARBA00022679"/>
    </source>
</evidence>
<dbReference type="AlphaFoldDB" id="E4X6U8"/>
<comment type="domain">
    <text evidence="7">The DHHC domain is required for palmitoyltransferase activity.</text>
</comment>
<dbReference type="GO" id="GO:0019706">
    <property type="term" value="F:protein-cysteine S-palmitoyltransferase activity"/>
    <property type="evidence" value="ECO:0007669"/>
    <property type="project" value="UniProtKB-EC"/>
</dbReference>